<organism evidence="7 8">
    <name type="scientific">Actinokineospora soli</name>
    <dbReference type="NCBI Taxonomy" id="1048753"/>
    <lineage>
        <taxon>Bacteria</taxon>
        <taxon>Bacillati</taxon>
        <taxon>Actinomycetota</taxon>
        <taxon>Actinomycetes</taxon>
        <taxon>Pseudonocardiales</taxon>
        <taxon>Pseudonocardiaceae</taxon>
        <taxon>Actinokineospora</taxon>
    </lineage>
</organism>
<dbReference type="CDD" id="cd04202">
    <property type="entry name" value="CuRO_D2_2dMcoN_like"/>
    <property type="match status" value="1"/>
</dbReference>
<dbReference type="InterPro" id="IPR011707">
    <property type="entry name" value="Cu-oxidase-like_N"/>
</dbReference>
<dbReference type="Proteomes" id="UP001596512">
    <property type="component" value="Unassembled WGS sequence"/>
</dbReference>
<dbReference type="Pfam" id="PF07731">
    <property type="entry name" value="Cu-oxidase_2"/>
    <property type="match status" value="1"/>
</dbReference>
<evidence type="ECO:0000259" key="6">
    <source>
        <dbReference type="Pfam" id="PF07732"/>
    </source>
</evidence>
<dbReference type="SUPFAM" id="SSF49503">
    <property type="entry name" value="Cupredoxins"/>
    <property type="match status" value="2"/>
</dbReference>
<proteinExistence type="predicted"/>
<keyword evidence="4" id="KW-0732">Signal</keyword>
<gene>
    <name evidence="7" type="ORF">ACFQV2_14160</name>
</gene>
<keyword evidence="3" id="KW-0186">Copper</keyword>
<name>A0ABW2TL64_9PSEU</name>
<dbReference type="InterPro" id="IPR045087">
    <property type="entry name" value="Cu-oxidase_fam"/>
</dbReference>
<keyword evidence="1" id="KW-0479">Metal-binding</keyword>
<feature type="chain" id="PRO_5045260800" evidence="4">
    <location>
        <begin position="28"/>
        <end position="351"/>
    </location>
</feature>
<dbReference type="InterPro" id="IPR011706">
    <property type="entry name" value="Cu-oxidase_C"/>
</dbReference>
<evidence type="ECO:0000256" key="4">
    <source>
        <dbReference type="SAM" id="SignalP"/>
    </source>
</evidence>
<evidence type="ECO:0000256" key="1">
    <source>
        <dbReference type="ARBA" id="ARBA00022723"/>
    </source>
</evidence>
<feature type="signal peptide" evidence="4">
    <location>
        <begin position="1"/>
        <end position="27"/>
    </location>
</feature>
<accession>A0ABW2TL64</accession>
<reference evidence="8" key="1">
    <citation type="journal article" date="2019" name="Int. J. Syst. Evol. Microbiol.">
        <title>The Global Catalogue of Microorganisms (GCM) 10K type strain sequencing project: providing services to taxonomists for standard genome sequencing and annotation.</title>
        <authorList>
            <consortium name="The Broad Institute Genomics Platform"/>
            <consortium name="The Broad Institute Genome Sequencing Center for Infectious Disease"/>
            <person name="Wu L."/>
            <person name="Ma J."/>
        </authorList>
    </citation>
    <scope>NUCLEOTIDE SEQUENCE [LARGE SCALE GENOMIC DNA]</scope>
    <source>
        <strain evidence="8">JCM 17695</strain>
    </source>
</reference>
<evidence type="ECO:0000256" key="2">
    <source>
        <dbReference type="ARBA" id="ARBA00023002"/>
    </source>
</evidence>
<feature type="domain" description="Plastocyanin-like" evidence="6">
    <location>
        <begin position="77"/>
        <end position="187"/>
    </location>
</feature>
<evidence type="ECO:0000313" key="8">
    <source>
        <dbReference type="Proteomes" id="UP001596512"/>
    </source>
</evidence>
<evidence type="ECO:0000259" key="5">
    <source>
        <dbReference type="Pfam" id="PF07731"/>
    </source>
</evidence>
<dbReference type="InterPro" id="IPR008972">
    <property type="entry name" value="Cupredoxin"/>
</dbReference>
<keyword evidence="8" id="KW-1185">Reference proteome</keyword>
<evidence type="ECO:0000256" key="3">
    <source>
        <dbReference type="ARBA" id="ARBA00023008"/>
    </source>
</evidence>
<evidence type="ECO:0000313" key="7">
    <source>
        <dbReference type="EMBL" id="MFC7614497.1"/>
    </source>
</evidence>
<dbReference type="Pfam" id="PF07732">
    <property type="entry name" value="Cu-oxidase_3"/>
    <property type="match status" value="1"/>
</dbReference>
<dbReference type="PANTHER" id="PTHR11709">
    <property type="entry name" value="MULTI-COPPER OXIDASE"/>
    <property type="match status" value="1"/>
</dbReference>
<comment type="caution">
    <text evidence="7">The sequence shown here is derived from an EMBL/GenBank/DDBJ whole genome shotgun (WGS) entry which is preliminary data.</text>
</comment>
<feature type="domain" description="Plastocyanin-like" evidence="5">
    <location>
        <begin position="208"/>
        <end position="304"/>
    </location>
</feature>
<keyword evidence="2" id="KW-0560">Oxidoreductase</keyword>
<dbReference type="EMBL" id="JBHTEY010000004">
    <property type="protein sequence ID" value="MFC7614497.1"/>
    <property type="molecule type" value="Genomic_DNA"/>
</dbReference>
<protein>
    <submittedName>
        <fullName evidence="7">Multicopper oxidase family protein</fullName>
    </submittedName>
</protein>
<dbReference type="Gene3D" id="2.60.40.420">
    <property type="entry name" value="Cupredoxins - blue copper proteins"/>
    <property type="match status" value="2"/>
</dbReference>
<sequence length="351" mass="37996">MLERTRSRPVALLALGALGLLAASAPAADPAPTTVEVAPVAAAAPTSGGGQDLGDGTRLAEWKLVDGVKEFKLHIAPMQWETKPGVVRQAFAINGQVPGPTIRANEGDRLRFIIKNDMPEITAMHWHGMVLPNDQDGVPGLTQLPIEPGQTYVYEWKAITTGSHWYHSHMHGDQLSRGVYGSLEIVPRLGDIHADRDYRVLIGDGALGFVLNGKSFPATVPLRARVGERVRFRLIGTGPEMIHPMHLHGGHFEVVAQDGMPVPFPAKMDTLLVGVGQTFDIIFTPTVPGKWMLHCHIFSHSETHEGMTGLVQILHVDPPAVPLPDLTEPLLPQLPLPELPLLPGITHGHGH</sequence>
<dbReference type="PANTHER" id="PTHR11709:SF394">
    <property type="entry name" value="FI03373P-RELATED"/>
    <property type="match status" value="1"/>
</dbReference>